<keyword evidence="5" id="KW-1185">Reference proteome</keyword>
<feature type="domain" description="DUF3502" evidence="3">
    <location>
        <begin position="447"/>
        <end position="513"/>
    </location>
</feature>
<feature type="signal peptide" evidence="2">
    <location>
        <begin position="1"/>
        <end position="24"/>
    </location>
</feature>
<dbReference type="PANTHER" id="PTHR43649">
    <property type="entry name" value="ARABINOSE-BINDING PROTEIN-RELATED"/>
    <property type="match status" value="1"/>
</dbReference>
<protein>
    <submittedName>
        <fullName evidence="4">DUF3502 domain-containing protein</fullName>
    </submittedName>
</protein>
<dbReference type="AlphaFoldDB" id="A0A4S4BRW2"/>
<dbReference type="InterPro" id="IPR022627">
    <property type="entry name" value="DUF3502"/>
</dbReference>
<dbReference type="PANTHER" id="PTHR43649:SF17">
    <property type="entry name" value="ABC TRANSPORTER SOLUTE BINDING PROTEIN-SUGAR TRANSPORT"/>
    <property type="match status" value="1"/>
</dbReference>
<feature type="compositionally biased region" description="Low complexity" evidence="1">
    <location>
        <begin position="25"/>
        <end position="48"/>
    </location>
</feature>
<reference evidence="4 5" key="1">
    <citation type="submission" date="2019-04" db="EMBL/GenBank/DDBJ databases">
        <title>Cohnella sp. nov. isolated from preserved vegetables.</title>
        <authorList>
            <person name="Lin S.-Y."/>
            <person name="Hung M.-H."/>
            <person name="Young C.-C."/>
        </authorList>
    </citation>
    <scope>NUCLEOTIDE SEQUENCE [LARGE SCALE GENOMIC DNA]</scope>
    <source>
        <strain evidence="4 5">CC-MHH1044</strain>
    </source>
</reference>
<sequence length="519" mass="58055">MIRRLTLFSLLAALLLVTACSSQSNEGGNAGSNAAPAPSSEASGNASETPAGTSGADFSEPVTLKLLFYTGQSQRLAEIAGKELKELVKKEINAQLDLTYLPWSEYGGGKTDLMLSSGEEFAAYTDINYLSKSVSKGLYADLTPYVDDYAPDLKSNVAAASFDAFKMNGKQYAIPVGNRASSAAFYSVMVRQDLLEEVGMSSVGSLAELEEYYDKVHAKHPDMIGFASADATYMLMYEYTDMNLNWINNFIAVNEAAEDDKLISWYESPEFKAYASLMNGWYKKGIIPKYAATNQPQLLSDWNVGKAMFYPGTATRPIEGIASITQAVPTAKLQNYFLNKNDRPKISRGTYNTAYFVSANAKHPERYVAFFNLLQKNQELYDFFTYGIKDKDYTIDEKGRIANLTSDLFFDDWMMMNDKFMRFETNVSDDFIEEYKHWDDDAILSKTAGFNFDNTKVKNEEAKLNGVYTEFVAPISSGFVDYDTYFPKTLEKLKAAGLDAYIAEYQRQFSEWSAGRPQS</sequence>
<dbReference type="Gene3D" id="3.40.190.10">
    <property type="entry name" value="Periplasmic binding protein-like II"/>
    <property type="match status" value="2"/>
</dbReference>
<dbReference type="EMBL" id="SSOB01000018">
    <property type="protein sequence ID" value="THF77764.1"/>
    <property type="molecule type" value="Genomic_DNA"/>
</dbReference>
<proteinExistence type="predicted"/>
<dbReference type="OrthoDB" id="2495455at2"/>
<keyword evidence="2" id="KW-0732">Signal</keyword>
<dbReference type="RefSeq" id="WP_136370738.1">
    <property type="nucleotide sequence ID" value="NZ_SSOB01000018.1"/>
</dbReference>
<dbReference type="PROSITE" id="PS51257">
    <property type="entry name" value="PROKAR_LIPOPROTEIN"/>
    <property type="match status" value="1"/>
</dbReference>
<organism evidence="4 5">
    <name type="scientific">Cohnella fermenti</name>
    <dbReference type="NCBI Taxonomy" id="2565925"/>
    <lineage>
        <taxon>Bacteria</taxon>
        <taxon>Bacillati</taxon>
        <taxon>Bacillota</taxon>
        <taxon>Bacilli</taxon>
        <taxon>Bacillales</taxon>
        <taxon>Paenibacillaceae</taxon>
        <taxon>Cohnella</taxon>
    </lineage>
</organism>
<name>A0A4S4BRW2_9BACL</name>
<dbReference type="Pfam" id="PF12010">
    <property type="entry name" value="DUF3502"/>
    <property type="match status" value="1"/>
</dbReference>
<feature type="region of interest" description="Disordered" evidence="1">
    <location>
        <begin position="25"/>
        <end position="57"/>
    </location>
</feature>
<dbReference type="Proteomes" id="UP000310636">
    <property type="component" value="Unassembled WGS sequence"/>
</dbReference>
<dbReference type="InterPro" id="IPR050490">
    <property type="entry name" value="Bact_solute-bd_prot1"/>
</dbReference>
<accession>A0A4S4BRW2</accession>
<evidence type="ECO:0000259" key="3">
    <source>
        <dbReference type="Pfam" id="PF12010"/>
    </source>
</evidence>
<evidence type="ECO:0000313" key="5">
    <source>
        <dbReference type="Proteomes" id="UP000310636"/>
    </source>
</evidence>
<gene>
    <name evidence="4" type="ORF">E6C55_15610</name>
</gene>
<evidence type="ECO:0000256" key="1">
    <source>
        <dbReference type="SAM" id="MobiDB-lite"/>
    </source>
</evidence>
<evidence type="ECO:0000313" key="4">
    <source>
        <dbReference type="EMBL" id="THF77764.1"/>
    </source>
</evidence>
<comment type="caution">
    <text evidence="4">The sequence shown here is derived from an EMBL/GenBank/DDBJ whole genome shotgun (WGS) entry which is preliminary data.</text>
</comment>
<feature type="chain" id="PRO_5020282818" evidence="2">
    <location>
        <begin position="25"/>
        <end position="519"/>
    </location>
</feature>
<dbReference type="SUPFAM" id="SSF53850">
    <property type="entry name" value="Periplasmic binding protein-like II"/>
    <property type="match status" value="1"/>
</dbReference>
<evidence type="ECO:0000256" key="2">
    <source>
        <dbReference type="SAM" id="SignalP"/>
    </source>
</evidence>